<comment type="caution">
    <text evidence="2">The sequence shown here is derived from an EMBL/GenBank/DDBJ whole genome shotgun (WGS) entry which is preliminary data.</text>
</comment>
<feature type="compositionally biased region" description="Basic residues" evidence="1">
    <location>
        <begin position="129"/>
        <end position="139"/>
    </location>
</feature>
<evidence type="ECO:0000313" key="2">
    <source>
        <dbReference type="EMBL" id="KAL2326341.1"/>
    </source>
</evidence>
<gene>
    <name evidence="2" type="ORF">Fmac_025399</name>
</gene>
<organism evidence="2 3">
    <name type="scientific">Flemingia macrophylla</name>
    <dbReference type="NCBI Taxonomy" id="520843"/>
    <lineage>
        <taxon>Eukaryota</taxon>
        <taxon>Viridiplantae</taxon>
        <taxon>Streptophyta</taxon>
        <taxon>Embryophyta</taxon>
        <taxon>Tracheophyta</taxon>
        <taxon>Spermatophyta</taxon>
        <taxon>Magnoliopsida</taxon>
        <taxon>eudicotyledons</taxon>
        <taxon>Gunneridae</taxon>
        <taxon>Pentapetalae</taxon>
        <taxon>rosids</taxon>
        <taxon>fabids</taxon>
        <taxon>Fabales</taxon>
        <taxon>Fabaceae</taxon>
        <taxon>Papilionoideae</taxon>
        <taxon>50 kb inversion clade</taxon>
        <taxon>NPAAA clade</taxon>
        <taxon>indigoferoid/millettioid clade</taxon>
        <taxon>Phaseoleae</taxon>
        <taxon>Flemingia</taxon>
    </lineage>
</organism>
<dbReference type="Proteomes" id="UP001603857">
    <property type="component" value="Unassembled WGS sequence"/>
</dbReference>
<accession>A0ABD1LS39</accession>
<feature type="region of interest" description="Disordered" evidence="1">
    <location>
        <begin position="72"/>
        <end position="139"/>
    </location>
</feature>
<evidence type="ECO:0000256" key="1">
    <source>
        <dbReference type="SAM" id="MobiDB-lite"/>
    </source>
</evidence>
<keyword evidence="3" id="KW-1185">Reference proteome</keyword>
<sequence length="139" mass="15898">MILDNRYSTKTLVTTLCLLWQNEEFQVSISDLAKTPLVAVTASKQKKEEEMLRKLLHDSPDTVDKIQELLSEKEVPLNAENNNLDNPIRDKTATDEDKNHNLPFPQSKPPEVLFPERGNTEVATSKAMMKARVKHSRRD</sequence>
<dbReference type="EMBL" id="JBGMDY010000008">
    <property type="protein sequence ID" value="KAL2326341.1"/>
    <property type="molecule type" value="Genomic_DNA"/>
</dbReference>
<dbReference type="AlphaFoldDB" id="A0ABD1LS39"/>
<evidence type="ECO:0000313" key="3">
    <source>
        <dbReference type="Proteomes" id="UP001603857"/>
    </source>
</evidence>
<proteinExistence type="predicted"/>
<name>A0ABD1LS39_9FABA</name>
<reference evidence="2 3" key="1">
    <citation type="submission" date="2024-08" db="EMBL/GenBank/DDBJ databases">
        <title>Insights into the chromosomal genome structure of Flemingia macrophylla.</title>
        <authorList>
            <person name="Ding Y."/>
            <person name="Zhao Y."/>
            <person name="Bi W."/>
            <person name="Wu M."/>
            <person name="Zhao G."/>
            <person name="Gong Y."/>
            <person name="Li W."/>
            <person name="Zhang P."/>
        </authorList>
    </citation>
    <scope>NUCLEOTIDE SEQUENCE [LARGE SCALE GENOMIC DNA]</scope>
    <source>
        <strain evidence="2">DYQJB</strain>
        <tissue evidence="2">Leaf</tissue>
    </source>
</reference>
<protein>
    <submittedName>
        <fullName evidence="2">Uncharacterized protein</fullName>
    </submittedName>
</protein>
<feature type="compositionally biased region" description="Basic and acidic residues" evidence="1">
    <location>
        <begin position="87"/>
        <end position="100"/>
    </location>
</feature>